<keyword evidence="5" id="KW-0804">Transcription</keyword>
<dbReference type="GO" id="GO:0003677">
    <property type="term" value="F:DNA binding"/>
    <property type="evidence" value="ECO:0007669"/>
    <property type="project" value="UniProtKB-KW"/>
</dbReference>
<evidence type="ECO:0000256" key="1">
    <source>
        <dbReference type="ARBA" id="ARBA00004049"/>
    </source>
</evidence>
<dbReference type="OrthoDB" id="6270329at2759"/>
<accession>S8CMQ7</accession>
<comment type="function">
    <text evidence="1">Putative transcription factor.</text>
</comment>
<keyword evidence="9" id="KW-1185">Reference proteome</keyword>
<protein>
    <recommendedName>
        <fullName evidence="7">RWP-RK domain-containing protein</fullName>
    </recommendedName>
</protein>
<evidence type="ECO:0000256" key="5">
    <source>
        <dbReference type="ARBA" id="ARBA00023163"/>
    </source>
</evidence>
<dbReference type="PROSITE" id="PS51519">
    <property type="entry name" value="RWP_RK"/>
    <property type="match status" value="1"/>
</dbReference>
<dbReference type="GO" id="GO:0003700">
    <property type="term" value="F:DNA-binding transcription factor activity"/>
    <property type="evidence" value="ECO:0007669"/>
    <property type="project" value="InterPro"/>
</dbReference>
<dbReference type="InterPro" id="IPR003035">
    <property type="entry name" value="RWP-RK_dom"/>
</dbReference>
<dbReference type="Proteomes" id="UP000015453">
    <property type="component" value="Unassembled WGS sequence"/>
</dbReference>
<evidence type="ECO:0000313" key="9">
    <source>
        <dbReference type="Proteomes" id="UP000015453"/>
    </source>
</evidence>
<dbReference type="AlphaFoldDB" id="S8CMQ7"/>
<evidence type="ECO:0000256" key="3">
    <source>
        <dbReference type="ARBA" id="ARBA00023054"/>
    </source>
</evidence>
<dbReference type="InterPro" id="IPR044607">
    <property type="entry name" value="RKD-like"/>
</dbReference>
<dbReference type="PANTHER" id="PTHR46373:SF5">
    <property type="entry name" value="RWP-RK DOMAIN PROTEIN"/>
    <property type="match status" value="1"/>
</dbReference>
<keyword evidence="6" id="KW-0539">Nucleus</keyword>
<comment type="caution">
    <text evidence="8">The sequence shown here is derived from an EMBL/GenBank/DDBJ whole genome shotgun (WGS) entry which is preliminary data.</text>
</comment>
<evidence type="ECO:0000256" key="4">
    <source>
        <dbReference type="ARBA" id="ARBA00023125"/>
    </source>
</evidence>
<dbReference type="EMBL" id="AUSU01002827">
    <property type="protein sequence ID" value="EPS68000.1"/>
    <property type="molecule type" value="Genomic_DNA"/>
</dbReference>
<evidence type="ECO:0000259" key="7">
    <source>
        <dbReference type="PROSITE" id="PS51519"/>
    </source>
</evidence>
<proteinExistence type="predicted"/>
<reference evidence="8 9" key="1">
    <citation type="journal article" date="2013" name="BMC Genomics">
        <title>The miniature genome of a carnivorous plant Genlisea aurea contains a low number of genes and short non-coding sequences.</title>
        <authorList>
            <person name="Leushkin E.V."/>
            <person name="Sutormin R.A."/>
            <person name="Nabieva E.R."/>
            <person name="Penin A.A."/>
            <person name="Kondrashov A.S."/>
            <person name="Logacheva M.D."/>
        </authorList>
    </citation>
    <scope>NUCLEOTIDE SEQUENCE [LARGE SCALE GENOMIC DNA]</scope>
</reference>
<keyword evidence="3" id="KW-0175">Coiled coil</keyword>
<sequence length="197" mass="22776">PIPISAWPVTPSPYSCSCCQTLREIAHVNGAHVMKLEVHGSLGVISHAVLQKFFVYGHRNLESHMFDFCNETIWKVKQFLIEYCEDRKREGYTMLPDPLSKQKGYPRERTGKMKLKDLSEYFHLPMWVAAKEMKICQSAIKGICRKAGLKRWPHRKIRSIQRKIAKTKEQLGSGNADERSSALTQLQELQRKLSNIY</sequence>
<keyword evidence="2" id="KW-0805">Transcription regulation</keyword>
<evidence type="ECO:0000256" key="2">
    <source>
        <dbReference type="ARBA" id="ARBA00023015"/>
    </source>
</evidence>
<dbReference type="PANTHER" id="PTHR46373">
    <property type="entry name" value="PROTEIN RKD4"/>
    <property type="match status" value="1"/>
</dbReference>
<organism evidence="8 9">
    <name type="scientific">Genlisea aurea</name>
    <dbReference type="NCBI Taxonomy" id="192259"/>
    <lineage>
        <taxon>Eukaryota</taxon>
        <taxon>Viridiplantae</taxon>
        <taxon>Streptophyta</taxon>
        <taxon>Embryophyta</taxon>
        <taxon>Tracheophyta</taxon>
        <taxon>Spermatophyta</taxon>
        <taxon>Magnoliopsida</taxon>
        <taxon>eudicotyledons</taxon>
        <taxon>Gunneridae</taxon>
        <taxon>Pentapetalae</taxon>
        <taxon>asterids</taxon>
        <taxon>lamiids</taxon>
        <taxon>Lamiales</taxon>
        <taxon>Lentibulariaceae</taxon>
        <taxon>Genlisea</taxon>
    </lineage>
</organism>
<keyword evidence="4" id="KW-0238">DNA-binding</keyword>
<feature type="non-terminal residue" evidence="8">
    <location>
        <position position="1"/>
    </location>
</feature>
<evidence type="ECO:0000256" key="6">
    <source>
        <dbReference type="ARBA" id="ARBA00023242"/>
    </source>
</evidence>
<gene>
    <name evidence="8" type="ORF">M569_06775</name>
</gene>
<feature type="non-terminal residue" evidence="8">
    <location>
        <position position="197"/>
    </location>
</feature>
<dbReference type="Pfam" id="PF02042">
    <property type="entry name" value="RWP-RK"/>
    <property type="match status" value="1"/>
</dbReference>
<evidence type="ECO:0000313" key="8">
    <source>
        <dbReference type="EMBL" id="EPS68000.1"/>
    </source>
</evidence>
<name>S8CMQ7_9LAMI</name>
<feature type="domain" description="RWP-RK" evidence="7">
    <location>
        <begin position="95"/>
        <end position="180"/>
    </location>
</feature>